<feature type="non-terminal residue" evidence="2">
    <location>
        <position position="1"/>
    </location>
</feature>
<keyword evidence="3" id="KW-1185">Reference proteome</keyword>
<evidence type="ECO:0000313" key="2">
    <source>
        <dbReference type="EMBL" id="KAG2629382.1"/>
    </source>
</evidence>
<dbReference type="Pfam" id="PF25268">
    <property type="entry name" value="DUF7866"/>
    <property type="match status" value="1"/>
</dbReference>
<evidence type="ECO:0000313" key="3">
    <source>
        <dbReference type="Proteomes" id="UP000823388"/>
    </source>
</evidence>
<gene>
    <name evidence="2" type="ORF">PVAP13_3KG393500</name>
</gene>
<dbReference type="InterPro" id="IPR057188">
    <property type="entry name" value="DUF7866"/>
</dbReference>
<protein>
    <recommendedName>
        <fullName evidence="1">DUF7866 domain-containing protein</fullName>
    </recommendedName>
</protein>
<organism evidence="2 3">
    <name type="scientific">Panicum virgatum</name>
    <name type="common">Blackwell switchgrass</name>
    <dbReference type="NCBI Taxonomy" id="38727"/>
    <lineage>
        <taxon>Eukaryota</taxon>
        <taxon>Viridiplantae</taxon>
        <taxon>Streptophyta</taxon>
        <taxon>Embryophyta</taxon>
        <taxon>Tracheophyta</taxon>
        <taxon>Spermatophyta</taxon>
        <taxon>Magnoliopsida</taxon>
        <taxon>Liliopsida</taxon>
        <taxon>Poales</taxon>
        <taxon>Poaceae</taxon>
        <taxon>PACMAD clade</taxon>
        <taxon>Panicoideae</taxon>
        <taxon>Panicodae</taxon>
        <taxon>Paniceae</taxon>
        <taxon>Panicinae</taxon>
        <taxon>Panicum</taxon>
        <taxon>Panicum sect. Hiantes</taxon>
    </lineage>
</organism>
<sequence length="115" mass="12678">FKVQNIPTQKWSSYIIQRGTMAKATKLFLSSLILLLCTTLYIQGATEYDNVTGHNPTQTLSQIRRVCVPNWQCCPGKGAKGCYRTNVCLELRCNGPNEPIGTCLQTTVACNCNGC</sequence>
<dbReference type="EMBL" id="CM029041">
    <property type="protein sequence ID" value="KAG2629382.1"/>
    <property type="molecule type" value="Genomic_DNA"/>
</dbReference>
<dbReference type="AlphaFoldDB" id="A0A8T0UYN9"/>
<accession>A0A8T0UYN9</accession>
<dbReference type="Proteomes" id="UP000823388">
    <property type="component" value="Chromosome 3K"/>
</dbReference>
<name>A0A8T0UYN9_PANVG</name>
<proteinExistence type="predicted"/>
<evidence type="ECO:0000259" key="1">
    <source>
        <dbReference type="Pfam" id="PF25268"/>
    </source>
</evidence>
<comment type="caution">
    <text evidence="2">The sequence shown here is derived from an EMBL/GenBank/DDBJ whole genome shotgun (WGS) entry which is preliminary data.</text>
</comment>
<feature type="domain" description="DUF7866" evidence="1">
    <location>
        <begin position="71"/>
        <end position="115"/>
    </location>
</feature>
<reference evidence="2" key="1">
    <citation type="submission" date="2020-05" db="EMBL/GenBank/DDBJ databases">
        <title>WGS assembly of Panicum virgatum.</title>
        <authorList>
            <person name="Lovell J.T."/>
            <person name="Jenkins J."/>
            <person name="Shu S."/>
            <person name="Juenger T.E."/>
            <person name="Schmutz J."/>
        </authorList>
    </citation>
    <scope>NUCLEOTIDE SEQUENCE</scope>
    <source>
        <strain evidence="2">AP13</strain>
    </source>
</reference>